<keyword evidence="2" id="KW-1185">Reference proteome</keyword>
<accession>A0A7T7XNV4</accession>
<organism evidence="1 2">
    <name type="scientific">Breznakiella homolactica</name>
    <dbReference type="NCBI Taxonomy" id="2798577"/>
    <lineage>
        <taxon>Bacteria</taxon>
        <taxon>Pseudomonadati</taxon>
        <taxon>Spirochaetota</taxon>
        <taxon>Spirochaetia</taxon>
        <taxon>Spirochaetales</taxon>
        <taxon>Breznakiellaceae</taxon>
        <taxon>Breznakiella</taxon>
    </lineage>
</organism>
<name>A0A7T7XNV4_9SPIR</name>
<dbReference type="KEGG" id="bhc:JFL75_02370"/>
<evidence type="ECO:0000313" key="1">
    <source>
        <dbReference type="EMBL" id="QQO09776.1"/>
    </source>
</evidence>
<protein>
    <recommendedName>
        <fullName evidence="3">Uracil DNA glycosylase superfamily protein</fullName>
    </recommendedName>
</protein>
<reference evidence="1" key="1">
    <citation type="submission" date="2021-01" db="EMBL/GenBank/DDBJ databases">
        <title>Description of Breznakiella homolactica.</title>
        <authorList>
            <person name="Song Y."/>
            <person name="Brune A."/>
        </authorList>
    </citation>
    <scope>NUCLEOTIDE SEQUENCE</scope>
    <source>
        <strain evidence="1">RmG30</strain>
    </source>
</reference>
<dbReference type="AlphaFoldDB" id="A0A7T7XNV4"/>
<evidence type="ECO:0000313" key="2">
    <source>
        <dbReference type="Proteomes" id="UP000595917"/>
    </source>
</evidence>
<evidence type="ECO:0008006" key="3">
    <source>
        <dbReference type="Google" id="ProtNLM"/>
    </source>
</evidence>
<proteinExistence type="predicted"/>
<dbReference type="EMBL" id="CP067089">
    <property type="protein sequence ID" value="QQO09776.1"/>
    <property type="molecule type" value="Genomic_DNA"/>
</dbReference>
<gene>
    <name evidence="1" type="ORF">JFL75_02370</name>
</gene>
<dbReference type="RefSeq" id="WP_215627079.1">
    <property type="nucleotide sequence ID" value="NZ_CP067089.2"/>
</dbReference>
<dbReference type="Proteomes" id="UP000595917">
    <property type="component" value="Chromosome"/>
</dbReference>
<sequence length="247" mass="27945">MTESAWKAFRAAKRRYRNYTVKLAAALPELEAAQVKLIAARSGGTYPLETPLVYNGALDDVGPGDDIKIILVADNPGKKEQAAENRRYLVGPSGKIADRFFKNNPSLGIDFRRNVIILNKTPIHTPRTAELKDLAALGGPRIMEAIKTSQVTMAESLYEFHRALAPAAVWIIGYSEMKKNGIFDVYTDTLQKLYHPGEPLRKSVFLYRHFSMNQFTVDFNRQHNPGETAKKTLQRIGKAYRERILHW</sequence>